<dbReference type="RefSeq" id="WP_393992129.1">
    <property type="nucleotide sequence ID" value="NZ_JBAFVH010000004.1"/>
</dbReference>
<keyword evidence="2" id="KW-1185">Reference proteome</keyword>
<protein>
    <submittedName>
        <fullName evidence="1">Uncharacterized protein</fullName>
    </submittedName>
</protein>
<organism evidence="1 2">
    <name type="scientific">Xanthobacter oligotrophicus</name>
    <dbReference type="NCBI Taxonomy" id="2607286"/>
    <lineage>
        <taxon>Bacteria</taxon>
        <taxon>Pseudomonadati</taxon>
        <taxon>Pseudomonadota</taxon>
        <taxon>Alphaproteobacteria</taxon>
        <taxon>Hyphomicrobiales</taxon>
        <taxon>Xanthobacteraceae</taxon>
        <taxon>Xanthobacter</taxon>
    </lineage>
</organism>
<comment type="caution">
    <text evidence="1">The sequence shown here is derived from an EMBL/GenBank/DDBJ whole genome shotgun (WGS) entry which is preliminary data.</text>
</comment>
<name>A0ABW6ZU10_9HYPH</name>
<sequence>MNAHLNVLATLGTLAVIGIDDNAYSDEYSAKENEQQYQVFAKDYANGYDRPLFSLNRPQAVSVPNVLRHPVPAIVPVSSQNPHWGPAEDATSRGS</sequence>
<dbReference type="Proteomes" id="UP001604002">
    <property type="component" value="Unassembled WGS sequence"/>
</dbReference>
<evidence type="ECO:0000313" key="2">
    <source>
        <dbReference type="Proteomes" id="UP001604002"/>
    </source>
</evidence>
<evidence type="ECO:0000313" key="1">
    <source>
        <dbReference type="EMBL" id="MFG1372225.1"/>
    </source>
</evidence>
<dbReference type="EMBL" id="JBAFVH010000004">
    <property type="protein sequence ID" value="MFG1372225.1"/>
    <property type="molecule type" value="Genomic_DNA"/>
</dbReference>
<gene>
    <name evidence="1" type="ORF">V5F32_08625</name>
</gene>
<proteinExistence type="predicted"/>
<accession>A0ABW6ZU10</accession>
<reference evidence="1 2" key="1">
    <citation type="submission" date="2024-02" db="EMBL/GenBank/DDBJ databases">
        <title>Expansion and revision of Xanthobacter and proposal of Roseixanthobacter gen. nov.</title>
        <authorList>
            <person name="Soltysiak M.P.M."/>
            <person name="Jalihal A."/>
            <person name="Ory A."/>
            <person name="Chrisophersen C."/>
            <person name="Lee A.D."/>
            <person name="Boulton J."/>
            <person name="Springer M."/>
        </authorList>
    </citation>
    <scope>NUCLEOTIDE SEQUENCE [LARGE SCALE GENOMIC DNA]</scope>
    <source>
        <strain evidence="1 2">23A</strain>
    </source>
</reference>